<accession>A0A5A9XGC6</accession>
<evidence type="ECO:0000256" key="1">
    <source>
        <dbReference type="SAM" id="Phobius"/>
    </source>
</evidence>
<feature type="transmembrane region" description="Helical" evidence="1">
    <location>
        <begin position="27"/>
        <end position="47"/>
    </location>
</feature>
<keyword evidence="3" id="KW-1185">Reference proteome</keyword>
<dbReference type="PANTHER" id="PTHR35335">
    <property type="entry name" value="UPF0716 PROTEIN FXSA"/>
    <property type="match status" value="1"/>
</dbReference>
<comment type="caution">
    <text evidence="2">The sequence shown here is derived from an EMBL/GenBank/DDBJ whole genome shotgun (WGS) entry which is preliminary data.</text>
</comment>
<dbReference type="RefSeq" id="WP_149307362.1">
    <property type="nucleotide sequence ID" value="NZ_SRSD01000005.1"/>
</dbReference>
<dbReference type="AlphaFoldDB" id="A0A5A9XGC6"/>
<name>A0A5A9XGC6_9BACT</name>
<dbReference type="EMBL" id="SRSD01000005">
    <property type="protein sequence ID" value="KAA0891663.1"/>
    <property type="molecule type" value="Genomic_DNA"/>
</dbReference>
<proteinExistence type="predicted"/>
<dbReference type="OrthoDB" id="9792788at2"/>
<protein>
    <submittedName>
        <fullName evidence="2">FxsA family protein</fullName>
    </submittedName>
</protein>
<feature type="transmembrane region" description="Helical" evidence="1">
    <location>
        <begin position="5"/>
        <end position="21"/>
    </location>
</feature>
<keyword evidence="1" id="KW-0812">Transmembrane</keyword>
<reference evidence="2 3" key="1">
    <citation type="submission" date="2019-04" db="EMBL/GenBank/DDBJ databases">
        <title>Geobacter ruber sp. nov., ferric-reducing bacteria isolated from paddy soil.</title>
        <authorList>
            <person name="Xu Z."/>
            <person name="Masuda Y."/>
            <person name="Itoh H."/>
            <person name="Senoo K."/>
        </authorList>
    </citation>
    <scope>NUCLEOTIDE SEQUENCE [LARGE SCALE GENOMIC DNA]</scope>
    <source>
        <strain evidence="2 3">Red88</strain>
    </source>
</reference>
<sequence>MLLRLFLLFTIVPIIEVWLLIKIGRVIGALPTVATLLAISLAGAWLARSQGFRVIVAIRDELAAGRMPGAHILDGALILTGGIFLLIPGFFTDFIGLFFLIPVTRMLLKRWLGIWLERRLRQGSFVVRHF</sequence>
<dbReference type="InterPro" id="IPR007313">
    <property type="entry name" value="FxsA"/>
</dbReference>
<dbReference type="NCBIfam" id="NF008528">
    <property type="entry name" value="PRK11463.1-2"/>
    <property type="match status" value="1"/>
</dbReference>
<organism evidence="2 3">
    <name type="scientific">Oryzomonas rubra</name>
    <dbReference type="NCBI Taxonomy" id="2509454"/>
    <lineage>
        <taxon>Bacteria</taxon>
        <taxon>Pseudomonadati</taxon>
        <taxon>Thermodesulfobacteriota</taxon>
        <taxon>Desulfuromonadia</taxon>
        <taxon>Geobacterales</taxon>
        <taxon>Geobacteraceae</taxon>
        <taxon>Oryzomonas</taxon>
    </lineage>
</organism>
<keyword evidence="1" id="KW-0472">Membrane</keyword>
<evidence type="ECO:0000313" key="3">
    <source>
        <dbReference type="Proteomes" id="UP000324298"/>
    </source>
</evidence>
<keyword evidence="1" id="KW-1133">Transmembrane helix</keyword>
<dbReference type="Pfam" id="PF04186">
    <property type="entry name" value="FxsA"/>
    <property type="match status" value="1"/>
</dbReference>
<evidence type="ECO:0000313" key="2">
    <source>
        <dbReference type="EMBL" id="KAA0891663.1"/>
    </source>
</evidence>
<dbReference type="GO" id="GO:0016020">
    <property type="term" value="C:membrane"/>
    <property type="evidence" value="ECO:0007669"/>
    <property type="project" value="InterPro"/>
</dbReference>
<gene>
    <name evidence="2" type="ORF">ET418_09460</name>
</gene>
<dbReference type="PANTHER" id="PTHR35335:SF1">
    <property type="entry name" value="UPF0716 PROTEIN FXSA"/>
    <property type="match status" value="1"/>
</dbReference>
<dbReference type="Proteomes" id="UP000324298">
    <property type="component" value="Unassembled WGS sequence"/>
</dbReference>